<comment type="caution">
    <text evidence="2">The sequence shown here is derived from an EMBL/GenBank/DDBJ whole genome shotgun (WGS) entry which is preliminary data.</text>
</comment>
<proteinExistence type="predicted"/>
<dbReference type="STRING" id="1232681.ADIS_2849"/>
<reference evidence="2 3" key="1">
    <citation type="submission" date="2013-02" db="EMBL/GenBank/DDBJ databases">
        <title>A novel strain isolated from Lonar lake, Maharashtra, India.</title>
        <authorList>
            <person name="Singh A."/>
        </authorList>
    </citation>
    <scope>NUCLEOTIDE SEQUENCE [LARGE SCALE GENOMIC DNA]</scope>
    <source>
        <strain evidence="2 3">AK24</strain>
    </source>
</reference>
<sequence length="325" mass="36637">MNDNERIQLIQNDAERRIDVVIDGKHFTSYIYPENIAKPVLYPIKTANETFITRGYPIANRPGERVDHPHHIGLWLNYGDVNGLDFWNNSEAISPDRKDRYGSIVHKNIIRVSSGSKEGILQVEMDWVDSKGNVMLSENTVFVFSGKGEKRNIDRITTLTAQQDVSFTDNKEGMLGLRMARELEHPSDKPEKFTDAMGNPTDVPSMNNEGVTGKYRSSEGLEGDDVWGTRGKWMNLSGVIKGEPISVAILDHPSNVGFPTYWHARGYGLYAANPLGQKAMSGGKDELNHKLRKGESMTFKHRIVIYSGKSTTDKDVERDYKSFIK</sequence>
<dbReference type="Proteomes" id="UP000013909">
    <property type="component" value="Unassembled WGS sequence"/>
</dbReference>
<dbReference type="RefSeq" id="WP_010854983.1">
    <property type="nucleotide sequence ID" value="NZ_AQHR01000085.1"/>
</dbReference>
<gene>
    <name evidence="2" type="ORF">ADIS_2849</name>
</gene>
<dbReference type="InterPro" id="IPR029475">
    <property type="entry name" value="DUF6807"/>
</dbReference>
<feature type="region of interest" description="Disordered" evidence="1">
    <location>
        <begin position="185"/>
        <end position="219"/>
    </location>
</feature>
<evidence type="ECO:0008006" key="4">
    <source>
        <dbReference type="Google" id="ProtNLM"/>
    </source>
</evidence>
<accession>R7ZQW0</accession>
<evidence type="ECO:0000313" key="2">
    <source>
        <dbReference type="EMBL" id="EON76399.1"/>
    </source>
</evidence>
<dbReference type="Pfam" id="PF14100">
    <property type="entry name" value="DUF6807"/>
    <property type="match status" value="1"/>
</dbReference>
<dbReference type="EMBL" id="AQHR01000085">
    <property type="protein sequence ID" value="EON76399.1"/>
    <property type="molecule type" value="Genomic_DNA"/>
</dbReference>
<dbReference type="PATRIC" id="fig|1288963.3.peg.2836"/>
<evidence type="ECO:0000313" key="3">
    <source>
        <dbReference type="Proteomes" id="UP000013909"/>
    </source>
</evidence>
<evidence type="ECO:0000256" key="1">
    <source>
        <dbReference type="SAM" id="MobiDB-lite"/>
    </source>
</evidence>
<protein>
    <recommendedName>
        <fullName evidence="4">Methane oxygenase PmoA</fullName>
    </recommendedName>
</protein>
<feature type="compositionally biased region" description="Basic and acidic residues" evidence="1">
    <location>
        <begin position="185"/>
        <end position="194"/>
    </location>
</feature>
<organism evidence="2 3">
    <name type="scientific">Lunatimonas lonarensis</name>
    <dbReference type="NCBI Taxonomy" id="1232681"/>
    <lineage>
        <taxon>Bacteria</taxon>
        <taxon>Pseudomonadati</taxon>
        <taxon>Bacteroidota</taxon>
        <taxon>Cytophagia</taxon>
        <taxon>Cytophagales</taxon>
        <taxon>Cyclobacteriaceae</taxon>
    </lineage>
</organism>
<name>R7ZQW0_9BACT</name>
<dbReference type="AlphaFoldDB" id="R7ZQW0"/>
<keyword evidence="3" id="KW-1185">Reference proteome</keyword>